<sequence>MHLSITAAIAGLCASAHAFSDSSPFILFSTAKLSASASQDQLQSGSRVLESTKQLLSSCPTNHYLFISQPNLNAGHLSSKAAVPKLSGFLSHATSSYSVAEVAGEFDVKSIADYVRETCQLPRSAIDMIELSPVPSSPAESAKALKGNDDELGLVLEQYEASAGDSYTVIYAGGSRTETPQTYTSEFTDSGVGQAELKRRLHNANGVRRQEKSDRKLPLFAKYQYFTPGVFMGLIAFLILMSILYVGISALASLEVSYGAFDKDMGPAAQKKSQ</sequence>
<proteinExistence type="inferred from homology"/>
<keyword evidence="7 10" id="KW-1133">Transmembrane helix</keyword>
<dbReference type="GO" id="GO:0005789">
    <property type="term" value="C:endoplasmic reticulum membrane"/>
    <property type="evidence" value="ECO:0007669"/>
    <property type="project" value="UniProtKB-SubCell"/>
</dbReference>
<evidence type="ECO:0000256" key="9">
    <source>
        <dbReference type="ARBA" id="ARBA00023316"/>
    </source>
</evidence>
<feature type="signal peptide" evidence="11">
    <location>
        <begin position="1"/>
        <end position="18"/>
    </location>
</feature>
<evidence type="ECO:0000313" key="14">
    <source>
        <dbReference type="Proteomes" id="UP000054516"/>
    </source>
</evidence>
<dbReference type="PANTHER" id="PTHR28285">
    <property type="entry name" value="PROTEIN BIG1"/>
    <property type="match status" value="1"/>
</dbReference>
<accession>A0A1W2THQ8</accession>
<dbReference type="InterPro" id="IPR046756">
    <property type="entry name" value="VAS1/VOA1_TM"/>
</dbReference>
<dbReference type="EMBL" id="DF977454">
    <property type="protein sequence ID" value="GAP87677.1"/>
    <property type="molecule type" value="Genomic_DNA"/>
</dbReference>
<dbReference type="Proteomes" id="UP000054516">
    <property type="component" value="Unassembled WGS sequence"/>
</dbReference>
<comment type="subcellular location">
    <subcellularLocation>
        <location evidence="1">Endoplasmic reticulum membrane</location>
        <topology evidence="1">Single-pass type I membrane protein</topology>
    </subcellularLocation>
</comment>
<dbReference type="InterPro" id="IPR037654">
    <property type="entry name" value="Big1"/>
</dbReference>
<evidence type="ECO:0000313" key="13">
    <source>
        <dbReference type="EMBL" id="GAP87677.1"/>
    </source>
</evidence>
<keyword evidence="4 10" id="KW-0812">Transmembrane</keyword>
<keyword evidence="14" id="KW-1185">Reference proteome</keyword>
<evidence type="ECO:0000256" key="7">
    <source>
        <dbReference type="ARBA" id="ARBA00022989"/>
    </source>
</evidence>
<evidence type="ECO:0000259" key="12">
    <source>
        <dbReference type="Pfam" id="PF20520"/>
    </source>
</evidence>
<evidence type="ECO:0000256" key="1">
    <source>
        <dbReference type="ARBA" id="ARBA00004115"/>
    </source>
</evidence>
<dbReference type="Pfam" id="PF20520">
    <property type="entry name" value="Ac45-VOA1_TM"/>
    <property type="match status" value="1"/>
</dbReference>
<evidence type="ECO:0000256" key="8">
    <source>
        <dbReference type="ARBA" id="ARBA00023136"/>
    </source>
</evidence>
<feature type="chain" id="PRO_5010707018" description="Protein BIG1" evidence="11">
    <location>
        <begin position="19"/>
        <end position="274"/>
    </location>
</feature>
<dbReference type="AlphaFoldDB" id="A0A1W2THQ8"/>
<dbReference type="GO" id="GO:0071555">
    <property type="term" value="P:cell wall organization"/>
    <property type="evidence" value="ECO:0007669"/>
    <property type="project" value="UniProtKB-KW"/>
</dbReference>
<evidence type="ECO:0000256" key="2">
    <source>
        <dbReference type="ARBA" id="ARBA00008203"/>
    </source>
</evidence>
<reference evidence="13" key="1">
    <citation type="submission" date="2016-03" db="EMBL/GenBank/DDBJ databases">
        <title>Draft genome sequence of Rosellinia necatrix.</title>
        <authorList>
            <person name="Kanematsu S."/>
        </authorList>
    </citation>
    <scope>NUCLEOTIDE SEQUENCE [LARGE SCALE GENOMIC DNA]</scope>
    <source>
        <strain evidence="13">W97</strain>
    </source>
</reference>
<evidence type="ECO:0000256" key="10">
    <source>
        <dbReference type="SAM" id="Phobius"/>
    </source>
</evidence>
<organism evidence="13">
    <name type="scientific">Rosellinia necatrix</name>
    <name type="common">White root-rot fungus</name>
    <dbReference type="NCBI Taxonomy" id="77044"/>
    <lineage>
        <taxon>Eukaryota</taxon>
        <taxon>Fungi</taxon>
        <taxon>Dikarya</taxon>
        <taxon>Ascomycota</taxon>
        <taxon>Pezizomycotina</taxon>
        <taxon>Sordariomycetes</taxon>
        <taxon>Xylariomycetidae</taxon>
        <taxon>Xylariales</taxon>
        <taxon>Xylariaceae</taxon>
        <taxon>Rosellinia</taxon>
    </lineage>
</organism>
<keyword evidence="9" id="KW-0961">Cell wall biogenesis/degradation</keyword>
<dbReference type="OrthoDB" id="9985059at2759"/>
<keyword evidence="6" id="KW-0256">Endoplasmic reticulum</keyword>
<keyword evidence="8 10" id="KW-0472">Membrane</keyword>
<evidence type="ECO:0000256" key="4">
    <source>
        <dbReference type="ARBA" id="ARBA00022692"/>
    </source>
</evidence>
<dbReference type="OMA" id="YFTPGIF"/>
<dbReference type="PANTHER" id="PTHR28285:SF1">
    <property type="entry name" value="PROTEIN BIG1"/>
    <property type="match status" value="1"/>
</dbReference>
<evidence type="ECO:0000256" key="11">
    <source>
        <dbReference type="SAM" id="SignalP"/>
    </source>
</evidence>
<evidence type="ECO:0000256" key="6">
    <source>
        <dbReference type="ARBA" id="ARBA00022824"/>
    </source>
</evidence>
<dbReference type="STRING" id="77044.A0A1W2THQ8"/>
<dbReference type="GO" id="GO:0006078">
    <property type="term" value="P:(1-&gt;6)-beta-D-glucan biosynthetic process"/>
    <property type="evidence" value="ECO:0007669"/>
    <property type="project" value="TreeGrafter"/>
</dbReference>
<keyword evidence="5 11" id="KW-0732">Signal</keyword>
<feature type="transmembrane region" description="Helical" evidence="10">
    <location>
        <begin position="225"/>
        <end position="248"/>
    </location>
</feature>
<gene>
    <name evidence="13" type="ORF">SAMD00023353_0901600</name>
</gene>
<comment type="similarity">
    <text evidence="2">Belongs to the BIG1 family.</text>
</comment>
<protein>
    <recommendedName>
        <fullName evidence="3">Protein BIG1</fullName>
    </recommendedName>
</protein>
<feature type="domain" description="V-type proton ATPase subunit S1/VOA1 transmembrane" evidence="12">
    <location>
        <begin position="224"/>
        <end position="263"/>
    </location>
</feature>
<evidence type="ECO:0000256" key="3">
    <source>
        <dbReference type="ARBA" id="ARBA00022089"/>
    </source>
</evidence>
<dbReference type="GO" id="GO:0009272">
    <property type="term" value="P:fungal-type cell wall biogenesis"/>
    <property type="evidence" value="ECO:0007669"/>
    <property type="project" value="TreeGrafter"/>
</dbReference>
<evidence type="ECO:0000256" key="5">
    <source>
        <dbReference type="ARBA" id="ARBA00022729"/>
    </source>
</evidence>
<name>A0A1W2THQ8_ROSNE</name>